<name>A0A5B7JUH9_PORTR</name>
<feature type="region of interest" description="Disordered" evidence="1">
    <location>
        <begin position="18"/>
        <end position="37"/>
    </location>
</feature>
<dbReference type="AlphaFoldDB" id="A0A5B7JUH9"/>
<keyword evidence="3" id="KW-1185">Reference proteome</keyword>
<evidence type="ECO:0000313" key="2">
    <source>
        <dbReference type="EMBL" id="MPD00531.1"/>
    </source>
</evidence>
<protein>
    <submittedName>
        <fullName evidence="2">Uncharacterized protein</fullName>
    </submittedName>
</protein>
<dbReference type="Proteomes" id="UP000324222">
    <property type="component" value="Unassembled WGS sequence"/>
</dbReference>
<organism evidence="2 3">
    <name type="scientific">Portunus trituberculatus</name>
    <name type="common">Swimming crab</name>
    <name type="synonym">Neptunus trituberculatus</name>
    <dbReference type="NCBI Taxonomy" id="210409"/>
    <lineage>
        <taxon>Eukaryota</taxon>
        <taxon>Metazoa</taxon>
        <taxon>Ecdysozoa</taxon>
        <taxon>Arthropoda</taxon>
        <taxon>Crustacea</taxon>
        <taxon>Multicrustacea</taxon>
        <taxon>Malacostraca</taxon>
        <taxon>Eumalacostraca</taxon>
        <taxon>Eucarida</taxon>
        <taxon>Decapoda</taxon>
        <taxon>Pleocyemata</taxon>
        <taxon>Brachyura</taxon>
        <taxon>Eubrachyura</taxon>
        <taxon>Portunoidea</taxon>
        <taxon>Portunidae</taxon>
        <taxon>Portuninae</taxon>
        <taxon>Portunus</taxon>
    </lineage>
</organism>
<proteinExistence type="predicted"/>
<evidence type="ECO:0000256" key="1">
    <source>
        <dbReference type="SAM" id="MobiDB-lite"/>
    </source>
</evidence>
<accession>A0A5B7JUH9</accession>
<evidence type="ECO:0000313" key="3">
    <source>
        <dbReference type="Proteomes" id="UP000324222"/>
    </source>
</evidence>
<comment type="caution">
    <text evidence="2">The sequence shown here is derived from an EMBL/GenBank/DDBJ whole genome shotgun (WGS) entry which is preliminary data.</text>
</comment>
<reference evidence="2 3" key="1">
    <citation type="submission" date="2019-05" db="EMBL/GenBank/DDBJ databases">
        <title>Another draft genome of Portunus trituberculatus and its Hox gene families provides insights of decapod evolution.</title>
        <authorList>
            <person name="Jeong J.-H."/>
            <person name="Song I."/>
            <person name="Kim S."/>
            <person name="Choi T."/>
            <person name="Kim D."/>
            <person name="Ryu S."/>
            <person name="Kim W."/>
        </authorList>
    </citation>
    <scope>NUCLEOTIDE SEQUENCE [LARGE SCALE GENOMIC DNA]</scope>
    <source>
        <tissue evidence="2">Muscle</tissue>
    </source>
</reference>
<dbReference type="EMBL" id="VSRR010123346">
    <property type="protein sequence ID" value="MPD00531.1"/>
    <property type="molecule type" value="Genomic_DNA"/>
</dbReference>
<gene>
    <name evidence="2" type="ORF">E2C01_096007</name>
</gene>
<sequence>MKFRGLPLRGKMIFSRPRIGRSTASVKGIPTRPPMKR</sequence>